<accession>A0D924</accession>
<protein>
    <submittedName>
        <fullName evidence="3">Uncharacterized protein</fullName>
    </submittedName>
</protein>
<feature type="coiled-coil region" evidence="1">
    <location>
        <begin position="676"/>
        <end position="726"/>
    </location>
</feature>
<feature type="compositionally biased region" description="Low complexity" evidence="2">
    <location>
        <begin position="166"/>
        <end position="175"/>
    </location>
</feature>
<dbReference type="Proteomes" id="UP000000600">
    <property type="component" value="Unassembled WGS sequence"/>
</dbReference>
<gene>
    <name evidence="3" type="ORF">GSPATT00014487001</name>
</gene>
<evidence type="ECO:0000313" key="3">
    <source>
        <dbReference type="EMBL" id="CAK79541.1"/>
    </source>
</evidence>
<feature type="compositionally biased region" description="Basic and acidic residues" evidence="2">
    <location>
        <begin position="788"/>
        <end position="798"/>
    </location>
</feature>
<dbReference type="HOGENOM" id="CLU_320931_0_0_1"/>
<keyword evidence="1" id="KW-0175">Coiled coil</keyword>
<proteinExistence type="predicted"/>
<organism evidence="3 4">
    <name type="scientific">Paramecium tetraurelia</name>
    <dbReference type="NCBI Taxonomy" id="5888"/>
    <lineage>
        <taxon>Eukaryota</taxon>
        <taxon>Sar</taxon>
        <taxon>Alveolata</taxon>
        <taxon>Ciliophora</taxon>
        <taxon>Intramacronucleata</taxon>
        <taxon>Oligohymenophorea</taxon>
        <taxon>Peniculida</taxon>
        <taxon>Parameciidae</taxon>
        <taxon>Paramecium</taxon>
    </lineage>
</organism>
<dbReference type="EMBL" id="CT868330">
    <property type="protein sequence ID" value="CAK79541.1"/>
    <property type="molecule type" value="Genomic_DNA"/>
</dbReference>
<name>A0D924_PARTE</name>
<evidence type="ECO:0000256" key="2">
    <source>
        <dbReference type="SAM" id="MobiDB-lite"/>
    </source>
</evidence>
<dbReference type="RefSeq" id="XP_001446938.1">
    <property type="nucleotide sequence ID" value="XM_001446901.1"/>
</dbReference>
<dbReference type="GeneID" id="5032722"/>
<dbReference type="AlphaFoldDB" id="A0D924"/>
<feature type="compositionally biased region" description="Polar residues" evidence="2">
    <location>
        <begin position="776"/>
        <end position="786"/>
    </location>
</feature>
<keyword evidence="4" id="KW-1185">Reference proteome</keyword>
<evidence type="ECO:0000256" key="1">
    <source>
        <dbReference type="SAM" id="Coils"/>
    </source>
</evidence>
<reference evidence="3 4" key="1">
    <citation type="journal article" date="2006" name="Nature">
        <title>Global trends of whole-genome duplications revealed by the ciliate Paramecium tetraurelia.</title>
        <authorList>
            <consortium name="Genoscope"/>
            <person name="Aury J.-M."/>
            <person name="Jaillon O."/>
            <person name="Duret L."/>
            <person name="Noel B."/>
            <person name="Jubin C."/>
            <person name="Porcel B.M."/>
            <person name="Segurens B."/>
            <person name="Daubin V."/>
            <person name="Anthouard V."/>
            <person name="Aiach N."/>
            <person name="Arnaiz O."/>
            <person name="Billaut A."/>
            <person name="Beisson J."/>
            <person name="Blanc I."/>
            <person name="Bouhouche K."/>
            <person name="Camara F."/>
            <person name="Duharcourt S."/>
            <person name="Guigo R."/>
            <person name="Gogendeau D."/>
            <person name="Katinka M."/>
            <person name="Keller A.-M."/>
            <person name="Kissmehl R."/>
            <person name="Klotz C."/>
            <person name="Koll F."/>
            <person name="Le Moue A."/>
            <person name="Lepere C."/>
            <person name="Malinsky S."/>
            <person name="Nowacki M."/>
            <person name="Nowak J.K."/>
            <person name="Plattner H."/>
            <person name="Poulain J."/>
            <person name="Ruiz F."/>
            <person name="Serrano V."/>
            <person name="Zagulski M."/>
            <person name="Dessen P."/>
            <person name="Betermier M."/>
            <person name="Weissenbach J."/>
            <person name="Scarpelli C."/>
            <person name="Schachter V."/>
            <person name="Sperling L."/>
            <person name="Meyer E."/>
            <person name="Cohen J."/>
            <person name="Wincker P."/>
        </authorList>
    </citation>
    <scope>NUCLEOTIDE SEQUENCE [LARGE SCALE GENOMIC DNA]</scope>
    <source>
        <strain evidence="3 4">Stock d4-2</strain>
    </source>
</reference>
<dbReference type="KEGG" id="ptm:GSPATT00014487001"/>
<feature type="compositionally biased region" description="Basic and acidic residues" evidence="2">
    <location>
        <begin position="123"/>
        <end position="164"/>
    </location>
</feature>
<sequence length="904" mass="105593">MSFSLFNLQLHQNESMVKLKIGQLDGLFNNQKDMENKIIIIIYFILNCDVRQSLSEIEKKKFTSRRRIGFCLKTRKQIQQNSKRMFNSLNAAICNRDDQIEDHQEDDDENQSDKFGGFVFTKPKNEPKKQYIYEPKKQQPLQQEKKEYLPKKDQQPKKKPEKKSNKFQQQSQQQKEISIQQLGELEKLQQHLINCGISITQDQENNHSDLVLPPDFNKPLSIPSRSMVAPPPGLIDKDKSSDFVDILNQLQDNDSDGQMNYDQHFSSSVLTRGAFPIQTQPQNQFNNKNLIPNNNQNFPNKKKQKEKALKPIKIKWDIINSQPDFMNQNSAEIFDPFKVAPFSFPQQQMGRNNLPDPLNIQGPTFTTPLGFAPPGMMGLGPQIAPFNSNMLGAPQSLGFPPGPSLGMDPLDPTFPMGPNIGPMRMNQMMPPKFNQMPNMAPMPMPMQMAPPPQMKKQSNKNHMMMQPPPNQFDGQVYCPPMMPPPMGNHFSDFPPQIPMGQQFPPNLMNSGPILGMPPMMPFDDDFDQNWMPNDGMLQMPTPMQVFSNQNFPNLSQAQHPDAYMQESEKYMSQTKKNNEIKNGNDINSDQMNYQYQNADGQPRQRKQFLIYLFHQKIELEFQAILSSKSLTARIPIVQQIYISINIIKTFYLELYKYLHQWKFPIQLERLQLFLKFDQSQLKVEETKKKIKELQEYLALQFVEHEKEQEKKKLQKVRNELAKKHHKNRFSSFTNSLHRPQFINQIKERDLFENQSVFINKDVPQLTNLQKSQLITPDRNQNPSSIIHQLDRPTNKQKSEFPPIRKRFLSQKEINRIEFWDKNFSQLQEIEQKEKSSLLIGKIKKQLIEQREAKVFKPTDQCLRYFDKNISLISENPITQRQLSRVLSLPKIKEKKVWMPNNNYF</sequence>
<evidence type="ECO:0000313" key="4">
    <source>
        <dbReference type="Proteomes" id="UP000000600"/>
    </source>
</evidence>
<feature type="region of interest" description="Disordered" evidence="2">
    <location>
        <begin position="776"/>
        <end position="800"/>
    </location>
</feature>
<feature type="region of interest" description="Disordered" evidence="2">
    <location>
        <begin position="102"/>
        <end position="175"/>
    </location>
</feature>
<dbReference type="InParanoid" id="A0D924"/>